<sequence>MKYRPEIDGLRAVAVVPVILFHAGISGFDGGFLGVDVFFVISGFLITAIIMAELETGRFSLARFYERRARRILPALTVMMLVCLPFAWMWMLPSELVRFGRSLAATAVFLSNVLYWRQTNYFSPDAELNPLLHTWSLSVEEQFYILFPLILMLMWSRSRRWVVPLLVLGAVASVAVAEWGGRNAPAAAFFLAPSRAFELLLGSLAAFFVHRFGEMRSGAAGAVGLAVLLNRLTAHFWRDSSS</sequence>
<feature type="transmembrane region" description="Helical" evidence="1">
    <location>
        <begin position="72"/>
        <end position="90"/>
    </location>
</feature>
<dbReference type="EMBL" id="JAAAMJ010000007">
    <property type="protein sequence ID" value="NDV87372.1"/>
    <property type="molecule type" value="Genomic_DNA"/>
</dbReference>
<dbReference type="GO" id="GO:0009103">
    <property type="term" value="P:lipopolysaccharide biosynthetic process"/>
    <property type="evidence" value="ECO:0007669"/>
    <property type="project" value="TreeGrafter"/>
</dbReference>
<dbReference type="GO" id="GO:0016020">
    <property type="term" value="C:membrane"/>
    <property type="evidence" value="ECO:0007669"/>
    <property type="project" value="TreeGrafter"/>
</dbReference>
<evidence type="ECO:0000313" key="4">
    <source>
        <dbReference type="Proteomes" id="UP000476332"/>
    </source>
</evidence>
<gene>
    <name evidence="3" type="ORF">GTW51_11740</name>
</gene>
<keyword evidence="1" id="KW-0472">Membrane</keyword>
<keyword evidence="3" id="KW-0012">Acyltransferase</keyword>
<keyword evidence="1" id="KW-0812">Transmembrane</keyword>
<dbReference type="RefSeq" id="WP_163044111.1">
    <property type="nucleotide sequence ID" value="NZ_JAAAMJ010000007.1"/>
</dbReference>
<feature type="domain" description="Acyltransferase 3" evidence="2">
    <location>
        <begin position="5"/>
        <end position="229"/>
    </location>
</feature>
<dbReference type="GO" id="GO:0016747">
    <property type="term" value="F:acyltransferase activity, transferring groups other than amino-acyl groups"/>
    <property type="evidence" value="ECO:0007669"/>
    <property type="project" value="InterPro"/>
</dbReference>
<organism evidence="3 4">
    <name type="scientific">Aurantimonas aggregata</name>
    <dbReference type="NCBI Taxonomy" id="2047720"/>
    <lineage>
        <taxon>Bacteria</taxon>
        <taxon>Pseudomonadati</taxon>
        <taxon>Pseudomonadota</taxon>
        <taxon>Alphaproteobacteria</taxon>
        <taxon>Hyphomicrobiales</taxon>
        <taxon>Aurantimonadaceae</taxon>
        <taxon>Aurantimonas</taxon>
    </lineage>
</organism>
<keyword evidence="3" id="KW-0808">Transferase</keyword>
<dbReference type="Proteomes" id="UP000476332">
    <property type="component" value="Unassembled WGS sequence"/>
</dbReference>
<feature type="transmembrane region" description="Helical" evidence="1">
    <location>
        <begin position="161"/>
        <end position="180"/>
    </location>
</feature>
<evidence type="ECO:0000259" key="2">
    <source>
        <dbReference type="Pfam" id="PF01757"/>
    </source>
</evidence>
<evidence type="ECO:0000256" key="1">
    <source>
        <dbReference type="SAM" id="Phobius"/>
    </source>
</evidence>
<protein>
    <submittedName>
        <fullName evidence="3">Acyltransferase family protein</fullName>
    </submittedName>
</protein>
<dbReference type="PANTHER" id="PTHR23028">
    <property type="entry name" value="ACETYLTRANSFERASE"/>
    <property type="match status" value="1"/>
</dbReference>
<feature type="transmembrane region" description="Helical" evidence="1">
    <location>
        <begin position="7"/>
        <end position="25"/>
    </location>
</feature>
<feature type="transmembrane region" description="Helical" evidence="1">
    <location>
        <begin position="31"/>
        <end position="52"/>
    </location>
</feature>
<dbReference type="InterPro" id="IPR002656">
    <property type="entry name" value="Acyl_transf_3_dom"/>
</dbReference>
<dbReference type="InterPro" id="IPR050879">
    <property type="entry name" value="Acyltransferase_3"/>
</dbReference>
<name>A0A6L9MIH5_9HYPH</name>
<keyword evidence="1" id="KW-1133">Transmembrane helix</keyword>
<keyword evidence="4" id="KW-1185">Reference proteome</keyword>
<comment type="caution">
    <text evidence="3">The sequence shown here is derived from an EMBL/GenBank/DDBJ whole genome shotgun (WGS) entry which is preliminary data.</text>
</comment>
<dbReference type="PANTHER" id="PTHR23028:SF53">
    <property type="entry name" value="ACYL_TRANSF_3 DOMAIN-CONTAINING PROTEIN"/>
    <property type="match status" value="1"/>
</dbReference>
<feature type="transmembrane region" description="Helical" evidence="1">
    <location>
        <begin position="186"/>
        <end position="209"/>
    </location>
</feature>
<dbReference type="Pfam" id="PF01757">
    <property type="entry name" value="Acyl_transf_3"/>
    <property type="match status" value="1"/>
</dbReference>
<dbReference type="AlphaFoldDB" id="A0A6L9MIH5"/>
<proteinExistence type="predicted"/>
<evidence type="ECO:0000313" key="3">
    <source>
        <dbReference type="EMBL" id="NDV87372.1"/>
    </source>
</evidence>
<accession>A0A6L9MIH5</accession>
<reference evidence="3 4" key="1">
    <citation type="submission" date="2020-01" db="EMBL/GenBank/DDBJ databases">
        <title>Genomes of bacteria type strains.</title>
        <authorList>
            <person name="Chen J."/>
            <person name="Zhu S."/>
            <person name="Chen J."/>
        </authorList>
    </citation>
    <scope>NUCLEOTIDE SEQUENCE [LARGE SCALE GENOMIC DNA]</scope>
    <source>
        <strain evidence="3 4">KCTC 52919</strain>
    </source>
</reference>